<dbReference type="Proteomes" id="UP000184608">
    <property type="component" value="Unassembled WGS sequence"/>
</dbReference>
<dbReference type="PROSITE" id="PS50977">
    <property type="entry name" value="HTH_TETR_2"/>
    <property type="match status" value="1"/>
</dbReference>
<feature type="region of interest" description="Disordered" evidence="5">
    <location>
        <begin position="1"/>
        <end position="22"/>
    </location>
</feature>
<protein>
    <submittedName>
        <fullName evidence="7">Transcriptional regulator AcuR</fullName>
    </submittedName>
</protein>
<proteinExistence type="predicted"/>
<sequence length="216" mass="24651">MTTDNPPKRRRGRPPKTEREFTDTKAQLLRSGLELITEYGFIAAGVDPIVKNVQVPKGSFYHYFKSKEDFGQQVLTAYGSYFAHKLDKHLLDETLTPLARIDSFVENAKQGMTQYQFKRGCLVGNMMQEVPQLSEALSAQLREIISDWQMRIGQCLELAKAHGEIAADANTDRLASVFWSGWEGAVMRAKLFQSVEPLDEFWAYYRFTSTTTRPLI</sequence>
<feature type="domain" description="HTH tetR-type" evidence="6">
    <location>
        <begin position="22"/>
        <end position="82"/>
    </location>
</feature>
<evidence type="ECO:0000256" key="1">
    <source>
        <dbReference type="ARBA" id="ARBA00023015"/>
    </source>
</evidence>
<dbReference type="PANTHER" id="PTHR47506:SF6">
    <property type="entry name" value="HTH-TYPE TRANSCRIPTIONAL REPRESSOR NEMR"/>
    <property type="match status" value="1"/>
</dbReference>
<dbReference type="InterPro" id="IPR036271">
    <property type="entry name" value="Tet_transcr_reg_TetR-rel_C_sf"/>
</dbReference>
<dbReference type="Gene3D" id="1.10.357.10">
    <property type="entry name" value="Tetracycline Repressor, domain 2"/>
    <property type="match status" value="1"/>
</dbReference>
<dbReference type="OrthoDB" id="4541465at2"/>
<dbReference type="RefSeq" id="WP_073603973.1">
    <property type="nucleotide sequence ID" value="NZ_FQXZ01000022.1"/>
</dbReference>
<dbReference type="SUPFAM" id="SSF48498">
    <property type="entry name" value="Tetracyclin repressor-like, C-terminal domain"/>
    <property type="match status" value="1"/>
</dbReference>
<keyword evidence="3" id="KW-0804">Transcription</keyword>
<dbReference type="InterPro" id="IPR001647">
    <property type="entry name" value="HTH_TetR"/>
</dbReference>
<dbReference type="InterPro" id="IPR011075">
    <property type="entry name" value="TetR_C"/>
</dbReference>
<feature type="DNA-binding region" description="H-T-H motif" evidence="4">
    <location>
        <begin position="45"/>
        <end position="64"/>
    </location>
</feature>
<dbReference type="EMBL" id="FQXZ01000022">
    <property type="protein sequence ID" value="SHI19410.1"/>
    <property type="molecule type" value="Genomic_DNA"/>
</dbReference>
<dbReference type="GO" id="GO:0003677">
    <property type="term" value="F:DNA binding"/>
    <property type="evidence" value="ECO:0007669"/>
    <property type="project" value="UniProtKB-UniRule"/>
</dbReference>
<keyword evidence="8" id="KW-1185">Reference proteome</keyword>
<organism evidence="7 8">
    <name type="scientific">Vibrio aerogenes CECT 7868</name>
    <dbReference type="NCBI Taxonomy" id="1216006"/>
    <lineage>
        <taxon>Bacteria</taxon>
        <taxon>Pseudomonadati</taxon>
        <taxon>Pseudomonadota</taxon>
        <taxon>Gammaproteobacteria</taxon>
        <taxon>Vibrionales</taxon>
        <taxon>Vibrionaceae</taxon>
        <taxon>Vibrio</taxon>
    </lineage>
</organism>
<dbReference type="PRINTS" id="PR00455">
    <property type="entry name" value="HTHTETR"/>
</dbReference>
<evidence type="ECO:0000259" key="6">
    <source>
        <dbReference type="PROSITE" id="PS50977"/>
    </source>
</evidence>
<dbReference type="Pfam" id="PF16925">
    <property type="entry name" value="TetR_C_13"/>
    <property type="match status" value="1"/>
</dbReference>
<dbReference type="STRING" id="1216006.VA7868_02311"/>
<dbReference type="SUPFAM" id="SSF46689">
    <property type="entry name" value="Homeodomain-like"/>
    <property type="match status" value="1"/>
</dbReference>
<dbReference type="InterPro" id="IPR009057">
    <property type="entry name" value="Homeodomain-like_sf"/>
</dbReference>
<keyword evidence="1" id="KW-0805">Transcription regulation</keyword>
<name>A0A1M5Z5C8_9VIBR</name>
<evidence type="ECO:0000256" key="4">
    <source>
        <dbReference type="PROSITE-ProRule" id="PRU00335"/>
    </source>
</evidence>
<dbReference type="AlphaFoldDB" id="A0A1M5Z5C8"/>
<evidence type="ECO:0000256" key="5">
    <source>
        <dbReference type="SAM" id="MobiDB-lite"/>
    </source>
</evidence>
<accession>A0A1M5Z5C8</accession>
<evidence type="ECO:0000256" key="3">
    <source>
        <dbReference type="ARBA" id="ARBA00023163"/>
    </source>
</evidence>
<evidence type="ECO:0000313" key="8">
    <source>
        <dbReference type="Proteomes" id="UP000184608"/>
    </source>
</evidence>
<gene>
    <name evidence="7" type="primary">acuR</name>
    <name evidence="7" type="ORF">VA7868_02311</name>
</gene>
<evidence type="ECO:0000256" key="2">
    <source>
        <dbReference type="ARBA" id="ARBA00023125"/>
    </source>
</evidence>
<dbReference type="PANTHER" id="PTHR47506">
    <property type="entry name" value="TRANSCRIPTIONAL REGULATORY PROTEIN"/>
    <property type="match status" value="1"/>
</dbReference>
<reference evidence="7 8" key="1">
    <citation type="submission" date="2016-11" db="EMBL/GenBank/DDBJ databases">
        <authorList>
            <person name="Jaros S."/>
            <person name="Januszkiewicz K."/>
            <person name="Wedrychowicz H."/>
        </authorList>
    </citation>
    <scope>NUCLEOTIDE SEQUENCE [LARGE SCALE GENOMIC DNA]</scope>
    <source>
        <strain evidence="7 8">CECT 7868</strain>
    </source>
</reference>
<evidence type="ECO:0000313" key="7">
    <source>
        <dbReference type="EMBL" id="SHI19410.1"/>
    </source>
</evidence>
<dbReference type="Pfam" id="PF00440">
    <property type="entry name" value="TetR_N"/>
    <property type="match status" value="1"/>
</dbReference>
<keyword evidence="2 4" id="KW-0238">DNA-binding</keyword>